<dbReference type="CDD" id="cd00158">
    <property type="entry name" value="RHOD"/>
    <property type="match status" value="1"/>
</dbReference>
<sequence length="207" mass="22734">MDSLGIIFGGLGLCLASVALWSVRRLHQDLIRLKREQYNLEQKVGALSGKIESAVEPLRIQTALLARGQRVSDTLIRNGLLYHEVSGVDAAQWLAPSSSSSNVFVLDVRTKAEYAKQRIPGARLIPVEDLEIRYQAELPIESEKILVYCAGGDRSRLACDFLSRHSYPNIYLLKNGLQGWTGPLEGNSSGALIQISSKSRVSSPSVE</sequence>
<dbReference type="InterPro" id="IPR050229">
    <property type="entry name" value="GlpE_sulfurtransferase"/>
</dbReference>
<dbReference type="EMBL" id="CP116967">
    <property type="protein sequence ID" value="WNM57361.1"/>
    <property type="molecule type" value="Genomic_DNA"/>
</dbReference>
<dbReference type="Proteomes" id="UP001302719">
    <property type="component" value="Chromosome"/>
</dbReference>
<keyword evidence="1" id="KW-0812">Transmembrane</keyword>
<gene>
    <name evidence="3" type="ORF">PP769_15505</name>
</gene>
<evidence type="ECO:0000256" key="1">
    <source>
        <dbReference type="SAM" id="Phobius"/>
    </source>
</evidence>
<keyword evidence="1" id="KW-1133">Transmembrane helix</keyword>
<keyword evidence="4" id="KW-1185">Reference proteome</keyword>
<dbReference type="PROSITE" id="PS50206">
    <property type="entry name" value="RHODANESE_3"/>
    <property type="match status" value="1"/>
</dbReference>
<dbReference type="Gene3D" id="3.40.250.10">
    <property type="entry name" value="Rhodanese-like domain"/>
    <property type="match status" value="1"/>
</dbReference>
<name>A0AA96JVX9_9BACT</name>
<evidence type="ECO:0000313" key="3">
    <source>
        <dbReference type="EMBL" id="WNM57361.1"/>
    </source>
</evidence>
<evidence type="ECO:0000259" key="2">
    <source>
        <dbReference type="PROSITE" id="PS50206"/>
    </source>
</evidence>
<dbReference type="InterPro" id="IPR001763">
    <property type="entry name" value="Rhodanese-like_dom"/>
</dbReference>
<dbReference type="KEGG" id="nall:PP769_15505"/>
<feature type="domain" description="Rhodanese" evidence="2">
    <location>
        <begin position="99"/>
        <end position="186"/>
    </location>
</feature>
<dbReference type="RefSeq" id="WP_312641748.1">
    <property type="nucleotide sequence ID" value="NZ_CP116967.1"/>
</dbReference>
<dbReference type="AlphaFoldDB" id="A0AA96JVX9"/>
<accession>A0AA96JVX9</accession>
<reference evidence="3 4" key="1">
    <citation type="submission" date="2023-01" db="EMBL/GenBank/DDBJ databases">
        <title>Cultivation and genomic characterization of new, ubiquitous marine nitrite-oxidizing bacteria from the Nitrospirales.</title>
        <authorList>
            <person name="Mueller A.J."/>
            <person name="Daebeler A."/>
            <person name="Herbold C.W."/>
            <person name="Kirkegaard R.H."/>
            <person name="Daims H."/>
        </authorList>
    </citation>
    <scope>NUCLEOTIDE SEQUENCE [LARGE SCALE GENOMIC DNA]</scope>
    <source>
        <strain evidence="3 4">VA</strain>
    </source>
</reference>
<keyword evidence="1" id="KW-0472">Membrane</keyword>
<proteinExistence type="predicted"/>
<protein>
    <submittedName>
        <fullName evidence="3">Rhodanese-like domain-containing protein</fullName>
    </submittedName>
</protein>
<evidence type="ECO:0000313" key="4">
    <source>
        <dbReference type="Proteomes" id="UP001302719"/>
    </source>
</evidence>
<feature type="transmembrane region" description="Helical" evidence="1">
    <location>
        <begin position="6"/>
        <end position="23"/>
    </location>
</feature>
<organism evidence="3 4">
    <name type="scientific">Candidatus Nitrospira allomarina</name>
    <dbReference type="NCBI Taxonomy" id="3020900"/>
    <lineage>
        <taxon>Bacteria</taxon>
        <taxon>Pseudomonadati</taxon>
        <taxon>Nitrospirota</taxon>
        <taxon>Nitrospiria</taxon>
        <taxon>Nitrospirales</taxon>
        <taxon>Nitrospiraceae</taxon>
        <taxon>Nitrospira</taxon>
    </lineage>
</organism>
<dbReference type="SMART" id="SM00450">
    <property type="entry name" value="RHOD"/>
    <property type="match status" value="1"/>
</dbReference>
<dbReference type="PANTHER" id="PTHR43031:SF16">
    <property type="entry name" value="OXIDOREDUCTASE"/>
    <property type="match status" value="1"/>
</dbReference>
<dbReference type="InterPro" id="IPR036873">
    <property type="entry name" value="Rhodanese-like_dom_sf"/>
</dbReference>
<dbReference type="PANTHER" id="PTHR43031">
    <property type="entry name" value="FAD-DEPENDENT OXIDOREDUCTASE"/>
    <property type="match status" value="1"/>
</dbReference>
<dbReference type="SUPFAM" id="SSF52821">
    <property type="entry name" value="Rhodanese/Cell cycle control phosphatase"/>
    <property type="match status" value="1"/>
</dbReference>
<dbReference type="Pfam" id="PF00581">
    <property type="entry name" value="Rhodanese"/>
    <property type="match status" value="1"/>
</dbReference>